<proteinExistence type="predicted"/>
<organism evidence="1 2">
    <name type="scientific">Enterocloster bolteae (strain ATCC BAA-613 / DSM 15670 / CCUG 46953 / JCM 12243 / WAL 16351)</name>
    <name type="common">Clostridium bolteae</name>
    <dbReference type="NCBI Taxonomy" id="411902"/>
    <lineage>
        <taxon>Bacteria</taxon>
        <taxon>Bacillati</taxon>
        <taxon>Bacillota</taxon>
        <taxon>Clostridia</taxon>
        <taxon>Lachnospirales</taxon>
        <taxon>Lachnospiraceae</taxon>
        <taxon>Enterocloster</taxon>
    </lineage>
</organism>
<comment type="caution">
    <text evidence="1">The sequence shown here is derived from an EMBL/GenBank/DDBJ whole genome shotgun (WGS) entry which is preliminary data.</text>
</comment>
<gene>
    <name evidence="1" type="ORF">CLOBOL_03420</name>
</gene>
<dbReference type="Proteomes" id="UP000005396">
    <property type="component" value="Unassembled WGS sequence"/>
</dbReference>
<dbReference type="AlphaFoldDB" id="A8RSS1"/>
<protein>
    <submittedName>
        <fullName evidence="1">Uncharacterized protein</fullName>
    </submittedName>
</protein>
<evidence type="ECO:0000313" key="2">
    <source>
        <dbReference type="Proteomes" id="UP000005396"/>
    </source>
</evidence>
<accession>A8RSS1</accession>
<name>A8RSS1_ENTBW</name>
<dbReference type="EMBL" id="ABCC02000030">
    <property type="protein sequence ID" value="EDP16268.1"/>
    <property type="molecule type" value="Genomic_DNA"/>
</dbReference>
<evidence type="ECO:0000313" key="1">
    <source>
        <dbReference type="EMBL" id="EDP16268.1"/>
    </source>
</evidence>
<reference evidence="1 2" key="1">
    <citation type="submission" date="2007-08" db="EMBL/GenBank/DDBJ databases">
        <authorList>
            <person name="Fulton L."/>
            <person name="Clifton S."/>
            <person name="Fulton B."/>
            <person name="Xu J."/>
            <person name="Minx P."/>
            <person name="Pepin K.H."/>
            <person name="Johnson M."/>
            <person name="Thiruvilangam P."/>
            <person name="Bhonagiri V."/>
            <person name="Nash W.E."/>
            <person name="Mardis E.R."/>
            <person name="Wilson R.K."/>
        </authorList>
    </citation>
    <scope>NUCLEOTIDE SEQUENCE [LARGE SCALE GENOMIC DNA]</scope>
    <source>
        <strain evidence="2">ATCC BAA-613 / DSM 15670 / CCUG 46953 / JCM 12243 / WAL 16351</strain>
    </source>
</reference>
<reference evidence="1 2" key="2">
    <citation type="submission" date="2007-09" db="EMBL/GenBank/DDBJ databases">
        <title>Draft genome sequence of Clostridium bolteae (ATCC BAA-613).</title>
        <authorList>
            <person name="Sudarsanam P."/>
            <person name="Ley R."/>
            <person name="Guruge J."/>
            <person name="Turnbaugh P.J."/>
            <person name="Mahowald M."/>
            <person name="Liep D."/>
            <person name="Gordon J."/>
        </authorList>
    </citation>
    <scope>NUCLEOTIDE SEQUENCE [LARGE SCALE GENOMIC DNA]</scope>
    <source>
        <strain evidence="2">ATCC BAA-613 / DSM 15670 / CCUG 46953 / JCM 12243 / WAL 16351</strain>
    </source>
</reference>
<dbReference type="HOGENOM" id="CLU_3249437_0_0_9"/>
<sequence>MIISKFSFYTFSVGVHTNFQLGIPVLAKGEFGTTAVQMMGIS</sequence>
<dbReference type="PaxDb" id="411902-CLOBOL_03420"/>